<organism evidence="1 2">
    <name type="scientific">Euphydryas editha</name>
    <name type="common">Edith's checkerspot</name>
    <dbReference type="NCBI Taxonomy" id="104508"/>
    <lineage>
        <taxon>Eukaryota</taxon>
        <taxon>Metazoa</taxon>
        <taxon>Ecdysozoa</taxon>
        <taxon>Arthropoda</taxon>
        <taxon>Hexapoda</taxon>
        <taxon>Insecta</taxon>
        <taxon>Pterygota</taxon>
        <taxon>Neoptera</taxon>
        <taxon>Endopterygota</taxon>
        <taxon>Lepidoptera</taxon>
        <taxon>Glossata</taxon>
        <taxon>Ditrysia</taxon>
        <taxon>Papilionoidea</taxon>
        <taxon>Nymphalidae</taxon>
        <taxon>Nymphalinae</taxon>
        <taxon>Euphydryas</taxon>
    </lineage>
</organism>
<accession>A0AAU9UVU7</accession>
<name>A0AAU9UVU7_EUPED</name>
<sequence length="239" mass="28420">MIQALANKSKEIGLEVNIEKTKVMTNTVEVDINLQGNTLEYVSEYVYLGQIISPKDLMSKEVSRRITNGWKKYWALKEIMKSKVLNTHIKTKTFNTCILPCLTYGAETWSLTSNHREQLVRCQRAMERSMLGFKLKDKIRNSAIRSRSKVVDILKRIDHLKWGWTGHMLRSPIEKWSKRITLWYPRDCARKQGRPIRRWEDEFRQTLGPYWMRVAADRGYWKQLEEAYARRHIETRDII</sequence>
<dbReference type="EMBL" id="CAKOGL010000026">
    <property type="protein sequence ID" value="CAH2103651.1"/>
    <property type="molecule type" value="Genomic_DNA"/>
</dbReference>
<evidence type="ECO:0000313" key="2">
    <source>
        <dbReference type="Proteomes" id="UP001153954"/>
    </source>
</evidence>
<dbReference type="PANTHER" id="PTHR47027">
    <property type="entry name" value="REVERSE TRANSCRIPTASE DOMAIN-CONTAINING PROTEIN"/>
    <property type="match status" value="1"/>
</dbReference>
<dbReference type="Proteomes" id="UP001153954">
    <property type="component" value="Unassembled WGS sequence"/>
</dbReference>
<protein>
    <recommendedName>
        <fullName evidence="3">Endonuclease-reverse transcriptase</fullName>
    </recommendedName>
</protein>
<proteinExistence type="predicted"/>
<evidence type="ECO:0008006" key="3">
    <source>
        <dbReference type="Google" id="ProtNLM"/>
    </source>
</evidence>
<gene>
    <name evidence="1" type="ORF">EEDITHA_LOCUS18132</name>
</gene>
<dbReference type="PANTHER" id="PTHR47027:SF20">
    <property type="entry name" value="REVERSE TRANSCRIPTASE-LIKE PROTEIN WITH RNA-DIRECTED DNA POLYMERASE DOMAIN"/>
    <property type="match status" value="1"/>
</dbReference>
<reference evidence="1" key="1">
    <citation type="submission" date="2022-03" db="EMBL/GenBank/DDBJ databases">
        <authorList>
            <person name="Tunstrom K."/>
        </authorList>
    </citation>
    <scope>NUCLEOTIDE SEQUENCE</scope>
</reference>
<keyword evidence="2" id="KW-1185">Reference proteome</keyword>
<evidence type="ECO:0000313" key="1">
    <source>
        <dbReference type="EMBL" id="CAH2103651.1"/>
    </source>
</evidence>
<comment type="caution">
    <text evidence="1">The sequence shown here is derived from an EMBL/GenBank/DDBJ whole genome shotgun (WGS) entry which is preliminary data.</text>
</comment>
<dbReference type="AlphaFoldDB" id="A0AAU9UVU7"/>